<dbReference type="InterPro" id="IPR006144">
    <property type="entry name" value="Secretion_HlyD_CS"/>
</dbReference>
<keyword evidence="6 9" id="KW-0812">Transmembrane</keyword>
<dbReference type="PANTHER" id="PTHR30386:SF27">
    <property type="entry name" value="MEMBRANE FUSION PROTEIN (MFP) FAMILY PROTEIN"/>
    <property type="match status" value="1"/>
</dbReference>
<feature type="domain" description="CyaD-like alpha-helical hairpin" evidence="10">
    <location>
        <begin position="130"/>
        <end position="297"/>
    </location>
</feature>
<comment type="subcellular location">
    <subcellularLocation>
        <location evidence="1">Cell inner membrane</location>
        <topology evidence="1">Single-pass membrane protein</topology>
    </subcellularLocation>
</comment>
<dbReference type="EMBL" id="CP000482">
    <property type="protein sequence ID" value="ABK99974.1"/>
    <property type="molecule type" value="Genomic_DNA"/>
</dbReference>
<dbReference type="InterPro" id="IPR058982">
    <property type="entry name" value="Beta-barrel_AprE"/>
</dbReference>
<dbReference type="PRINTS" id="PR01490">
    <property type="entry name" value="RTXTOXIND"/>
</dbReference>
<evidence type="ECO:0000256" key="2">
    <source>
        <dbReference type="ARBA" id="ARBA00009477"/>
    </source>
</evidence>
<dbReference type="AlphaFoldDB" id="A1ARK4"/>
<accession>A1ARK4</accession>
<evidence type="ECO:0000256" key="5">
    <source>
        <dbReference type="ARBA" id="ARBA00022519"/>
    </source>
</evidence>
<keyword evidence="5" id="KW-0997">Cell inner membrane</keyword>
<dbReference type="Pfam" id="PF26002">
    <property type="entry name" value="Beta-barrel_AprE"/>
    <property type="match status" value="1"/>
</dbReference>
<dbReference type="GO" id="GO:0009306">
    <property type="term" value="P:protein secretion"/>
    <property type="evidence" value="ECO:0007669"/>
    <property type="project" value="InterPro"/>
</dbReference>
<organism evidence="12 13">
    <name type="scientific">Pelobacter propionicus (strain DSM 2379 / NBRC 103807 / OttBd1)</name>
    <dbReference type="NCBI Taxonomy" id="338966"/>
    <lineage>
        <taxon>Bacteria</taxon>
        <taxon>Pseudomonadati</taxon>
        <taxon>Thermodesulfobacteriota</taxon>
        <taxon>Desulfuromonadia</taxon>
        <taxon>Desulfuromonadales</taxon>
        <taxon>Desulfuromonadaceae</taxon>
        <taxon>Pelobacter</taxon>
    </lineage>
</organism>
<evidence type="ECO:0000256" key="6">
    <source>
        <dbReference type="ARBA" id="ARBA00022692"/>
    </source>
</evidence>
<keyword evidence="13" id="KW-1185">Reference proteome</keyword>
<dbReference type="Pfam" id="PF25988">
    <property type="entry name" value="HH_CyaD"/>
    <property type="match status" value="1"/>
</dbReference>
<dbReference type="PANTHER" id="PTHR30386">
    <property type="entry name" value="MEMBRANE FUSION SUBUNIT OF EMRAB-TOLC MULTIDRUG EFFLUX PUMP"/>
    <property type="match status" value="1"/>
</dbReference>
<dbReference type="RefSeq" id="WP_011736230.1">
    <property type="nucleotide sequence ID" value="NC_008609.1"/>
</dbReference>
<evidence type="ECO:0000256" key="4">
    <source>
        <dbReference type="ARBA" id="ARBA00022475"/>
    </source>
</evidence>
<protein>
    <submittedName>
        <fullName evidence="12">Type I secretion membrane fusion protein, HlyD family</fullName>
    </submittedName>
</protein>
<comment type="similarity">
    <text evidence="2">Belongs to the membrane fusion protein (MFP) (TC 8.A.1) family.</text>
</comment>
<evidence type="ECO:0000313" key="13">
    <source>
        <dbReference type="Proteomes" id="UP000006732"/>
    </source>
</evidence>
<proteinExistence type="inferred from homology"/>
<evidence type="ECO:0000256" key="3">
    <source>
        <dbReference type="ARBA" id="ARBA00022448"/>
    </source>
</evidence>
<dbReference type="NCBIfam" id="TIGR01843">
    <property type="entry name" value="type_I_hlyD"/>
    <property type="match status" value="1"/>
</dbReference>
<dbReference type="PROSITE" id="PS00543">
    <property type="entry name" value="HLYD_FAMILY"/>
    <property type="match status" value="1"/>
</dbReference>
<evidence type="ECO:0000256" key="1">
    <source>
        <dbReference type="ARBA" id="ARBA00004377"/>
    </source>
</evidence>
<feature type="transmembrane region" description="Helical" evidence="9">
    <location>
        <begin position="61"/>
        <end position="79"/>
    </location>
</feature>
<dbReference type="Proteomes" id="UP000006732">
    <property type="component" value="Chromosome"/>
</dbReference>
<dbReference type="STRING" id="338966.Ppro_2368"/>
<evidence type="ECO:0000259" key="11">
    <source>
        <dbReference type="Pfam" id="PF26002"/>
    </source>
</evidence>
<dbReference type="InterPro" id="IPR050739">
    <property type="entry name" value="MFP"/>
</dbReference>
<keyword evidence="7 9" id="KW-1133">Transmembrane helix</keyword>
<evidence type="ECO:0000259" key="10">
    <source>
        <dbReference type="Pfam" id="PF25988"/>
    </source>
</evidence>
<feature type="domain" description="AprE-like beta-barrel" evidence="11">
    <location>
        <begin position="337"/>
        <end position="424"/>
    </location>
</feature>
<keyword evidence="8 9" id="KW-0472">Membrane</keyword>
<dbReference type="eggNOG" id="COG0845">
    <property type="taxonomic scope" value="Bacteria"/>
</dbReference>
<dbReference type="OrthoDB" id="9810980at2"/>
<evidence type="ECO:0000256" key="7">
    <source>
        <dbReference type="ARBA" id="ARBA00022989"/>
    </source>
</evidence>
<sequence>MSIRQRMAAFGDVLSRFKTIFSHCWRNRHQLEGKVLAAQEAEFLPAALSLQEKPVSPVARLLAKVLMALVVVLITWSIVGKIDIIVNASGKIIPSGYTKTIACVDVASVRALYVAEGQQVRAGDLLIELDAIASDAERDKAAGDRAVSILQVACARSLLAAIDGGSPPRLPPIATVPADQWLAAKQQLDAQYGDYQARLKRIDGDIERFSLALQLATQRATDYKALLKDRDVSYHAWLEKEQARVDLAGQLADARNQRNALVAETRRVAHEQSTEGSKTAASSQQDAIRAAAHSRLLKLTAPVSGTVQQLNVHTIGGVVAAASPLMQIVPRESRVEVEAFMENKDVGFVQEGQSAEVKIDAFEYTKYGTIKGRVTHVSRDAIADEKRGLIYSTKIRLDRSSITVDGREMPLSAGMTVNVEIKTGDRRIIEYVLSPLLRHKRESLNER</sequence>
<gene>
    <name evidence="12" type="ordered locus">Ppro_2368</name>
</gene>
<dbReference type="InterPro" id="IPR010129">
    <property type="entry name" value="T1SS_HlyD"/>
</dbReference>
<keyword evidence="3" id="KW-0813">Transport</keyword>
<dbReference type="InterPro" id="IPR059040">
    <property type="entry name" value="HH_CyaD-like"/>
</dbReference>
<dbReference type="GO" id="GO:0005886">
    <property type="term" value="C:plasma membrane"/>
    <property type="evidence" value="ECO:0007669"/>
    <property type="project" value="UniProtKB-SubCell"/>
</dbReference>
<evidence type="ECO:0000256" key="9">
    <source>
        <dbReference type="SAM" id="Phobius"/>
    </source>
</evidence>
<dbReference type="KEGG" id="ppd:Ppro_2368"/>
<dbReference type="HOGENOM" id="CLU_023976_0_1_7"/>
<keyword evidence="4" id="KW-1003">Cell membrane</keyword>
<evidence type="ECO:0000313" key="12">
    <source>
        <dbReference type="EMBL" id="ABK99974.1"/>
    </source>
</evidence>
<dbReference type="Gene3D" id="2.40.50.100">
    <property type="match status" value="1"/>
</dbReference>
<name>A1ARK4_PELPD</name>
<dbReference type="Gene3D" id="2.40.30.170">
    <property type="match status" value="1"/>
</dbReference>
<reference evidence="12 13" key="1">
    <citation type="submission" date="2006-10" db="EMBL/GenBank/DDBJ databases">
        <title>Complete sequence of chromosome of Pelobacter propionicus DSM 2379.</title>
        <authorList>
            <consortium name="US DOE Joint Genome Institute"/>
            <person name="Copeland A."/>
            <person name="Lucas S."/>
            <person name="Lapidus A."/>
            <person name="Barry K."/>
            <person name="Detter J.C."/>
            <person name="Glavina del Rio T."/>
            <person name="Hammon N."/>
            <person name="Israni S."/>
            <person name="Dalin E."/>
            <person name="Tice H."/>
            <person name="Pitluck S."/>
            <person name="Saunders E."/>
            <person name="Brettin T."/>
            <person name="Bruce D."/>
            <person name="Han C."/>
            <person name="Tapia R."/>
            <person name="Schmutz J."/>
            <person name="Larimer F."/>
            <person name="Land M."/>
            <person name="Hauser L."/>
            <person name="Kyrpides N."/>
            <person name="Kim E."/>
            <person name="Lovley D."/>
            <person name="Richardson P."/>
        </authorList>
    </citation>
    <scope>NUCLEOTIDE SEQUENCE [LARGE SCALE GENOMIC DNA]</scope>
    <source>
        <strain evidence="13">DSM 2379 / NBRC 103807 / OttBd1</strain>
    </source>
</reference>
<evidence type="ECO:0000256" key="8">
    <source>
        <dbReference type="ARBA" id="ARBA00023136"/>
    </source>
</evidence>